<evidence type="ECO:0000256" key="1">
    <source>
        <dbReference type="ARBA" id="ARBA00004496"/>
    </source>
</evidence>
<dbReference type="InterPro" id="IPR051476">
    <property type="entry name" value="Bac_ResReg_Asp_Phosphatase"/>
</dbReference>
<organism evidence="7 8">
    <name type="scientific">Clostridium collagenovorans DSM 3089</name>
    <dbReference type="NCBI Taxonomy" id="1121306"/>
    <lineage>
        <taxon>Bacteria</taxon>
        <taxon>Bacillati</taxon>
        <taxon>Bacillota</taxon>
        <taxon>Clostridia</taxon>
        <taxon>Eubacteriales</taxon>
        <taxon>Clostridiaceae</taxon>
        <taxon>Clostridium</taxon>
    </lineage>
</organism>
<dbReference type="SMART" id="SM00028">
    <property type="entry name" value="TPR"/>
    <property type="match status" value="6"/>
</dbReference>
<name>A0A1M5VW12_9CLOT</name>
<dbReference type="InterPro" id="IPR011990">
    <property type="entry name" value="TPR-like_helical_dom_sf"/>
</dbReference>
<dbReference type="PANTHER" id="PTHR46630:SF1">
    <property type="entry name" value="TETRATRICOPEPTIDE REPEAT PROTEIN 29"/>
    <property type="match status" value="1"/>
</dbReference>
<dbReference type="Gene3D" id="1.10.260.40">
    <property type="entry name" value="lambda repressor-like DNA-binding domains"/>
    <property type="match status" value="1"/>
</dbReference>
<sequence>MEILSLGEKIKRKRKELNMTLKDLAGDRITPGQISLVESGKSNPSMDLLEYLAESLNTTVEYLMESEESQAQKICLYFENMAKAHLLNDEVEKSEAYLEKALLYSEKYSLSLVEAEAHYIRGKIYLYKREYSLAQQSFLESNVIFMKNNAYRQVIKTLLNLGIITLKLKAYHSSSTYFQQAEKLYKDNEIGDDYLIGEIYYFIAFNYFKLENLEKAKRYCYLAEKQFKLLYDKREYGRTLLKLAETCSENGDLEKAIKYSDKSLSVYKEIEDNKLTSDIENDLGKLFSDFNLMDESFKHLGKAKEMKIQQSDDSVIDTLISICENHIKLKNIEKSKELLSEIREFANDKDPKIIIKYYLLKYRVDLQEESDMEAENTLIMALNIAKNMNLLKDAAEISVILGNFYMGKANIVDATKYLGESVALFKELDII</sequence>
<evidence type="ECO:0000256" key="3">
    <source>
        <dbReference type="ARBA" id="ARBA00022737"/>
    </source>
</evidence>
<proteinExistence type="inferred from homology"/>
<dbReference type="InterPro" id="IPR019734">
    <property type="entry name" value="TPR_rpt"/>
</dbReference>
<evidence type="ECO:0000256" key="5">
    <source>
        <dbReference type="ARBA" id="ARBA00038253"/>
    </source>
</evidence>
<dbReference type="Pfam" id="PF01381">
    <property type="entry name" value="HTH_3"/>
    <property type="match status" value="1"/>
</dbReference>
<keyword evidence="2" id="KW-0963">Cytoplasm</keyword>
<keyword evidence="3" id="KW-0677">Repeat</keyword>
<dbReference type="OrthoDB" id="2986817at2"/>
<accession>A0A1M5VW12</accession>
<dbReference type="PROSITE" id="PS50943">
    <property type="entry name" value="HTH_CROC1"/>
    <property type="match status" value="1"/>
</dbReference>
<dbReference type="RefSeq" id="WP_072831313.1">
    <property type="nucleotide sequence ID" value="NZ_FQXP01000005.1"/>
</dbReference>
<dbReference type="PANTHER" id="PTHR46630">
    <property type="entry name" value="TETRATRICOPEPTIDE REPEAT PROTEIN 29"/>
    <property type="match status" value="1"/>
</dbReference>
<evidence type="ECO:0000313" key="7">
    <source>
        <dbReference type="EMBL" id="SHH79380.1"/>
    </source>
</evidence>
<keyword evidence="8" id="KW-1185">Reference proteome</keyword>
<comment type="subcellular location">
    <subcellularLocation>
        <location evidence="1">Cytoplasm</location>
    </subcellularLocation>
</comment>
<gene>
    <name evidence="7" type="ORF">SAMN02745196_01395</name>
</gene>
<dbReference type="GO" id="GO:0005737">
    <property type="term" value="C:cytoplasm"/>
    <property type="evidence" value="ECO:0007669"/>
    <property type="project" value="UniProtKB-SubCell"/>
</dbReference>
<dbReference type="CDD" id="cd00093">
    <property type="entry name" value="HTH_XRE"/>
    <property type="match status" value="1"/>
</dbReference>
<dbReference type="InterPro" id="IPR010982">
    <property type="entry name" value="Lambda_DNA-bd_dom_sf"/>
</dbReference>
<dbReference type="Proteomes" id="UP000184526">
    <property type="component" value="Unassembled WGS sequence"/>
</dbReference>
<dbReference type="AlphaFoldDB" id="A0A1M5VW12"/>
<dbReference type="SMART" id="SM00530">
    <property type="entry name" value="HTH_XRE"/>
    <property type="match status" value="1"/>
</dbReference>
<dbReference type="InterPro" id="IPR001387">
    <property type="entry name" value="Cro/C1-type_HTH"/>
</dbReference>
<dbReference type="STRING" id="1121306.SAMN02745196_01395"/>
<evidence type="ECO:0000256" key="4">
    <source>
        <dbReference type="ARBA" id="ARBA00022803"/>
    </source>
</evidence>
<dbReference type="EMBL" id="FQXP01000005">
    <property type="protein sequence ID" value="SHH79380.1"/>
    <property type="molecule type" value="Genomic_DNA"/>
</dbReference>
<dbReference type="GO" id="GO:0003677">
    <property type="term" value="F:DNA binding"/>
    <property type="evidence" value="ECO:0007669"/>
    <property type="project" value="InterPro"/>
</dbReference>
<keyword evidence="4" id="KW-0802">TPR repeat</keyword>
<protein>
    <submittedName>
        <fullName evidence="7">Tetratricopeptide repeat-containing protein</fullName>
    </submittedName>
</protein>
<feature type="domain" description="HTH cro/C1-type" evidence="6">
    <location>
        <begin position="10"/>
        <end position="63"/>
    </location>
</feature>
<dbReference type="SUPFAM" id="SSF48452">
    <property type="entry name" value="TPR-like"/>
    <property type="match status" value="2"/>
</dbReference>
<comment type="similarity">
    <text evidence="5">Belongs to the Rap family.</text>
</comment>
<dbReference type="Pfam" id="PF13424">
    <property type="entry name" value="TPR_12"/>
    <property type="match status" value="1"/>
</dbReference>
<evidence type="ECO:0000256" key="2">
    <source>
        <dbReference type="ARBA" id="ARBA00022490"/>
    </source>
</evidence>
<reference evidence="7 8" key="1">
    <citation type="submission" date="2016-11" db="EMBL/GenBank/DDBJ databases">
        <authorList>
            <person name="Jaros S."/>
            <person name="Januszkiewicz K."/>
            <person name="Wedrychowicz H."/>
        </authorList>
    </citation>
    <scope>NUCLEOTIDE SEQUENCE [LARGE SCALE GENOMIC DNA]</scope>
    <source>
        <strain evidence="7 8">DSM 3089</strain>
    </source>
</reference>
<dbReference type="Gene3D" id="1.25.40.10">
    <property type="entry name" value="Tetratricopeptide repeat domain"/>
    <property type="match status" value="2"/>
</dbReference>
<evidence type="ECO:0000259" key="6">
    <source>
        <dbReference type="PROSITE" id="PS50943"/>
    </source>
</evidence>
<evidence type="ECO:0000313" key="8">
    <source>
        <dbReference type="Proteomes" id="UP000184526"/>
    </source>
</evidence>
<dbReference type="SUPFAM" id="SSF47413">
    <property type="entry name" value="lambda repressor-like DNA-binding domains"/>
    <property type="match status" value="1"/>
</dbReference>